<dbReference type="KEGG" id="cpho:CPHO_10805"/>
<dbReference type="RefSeq" id="WP_075735727.1">
    <property type="nucleotide sequence ID" value="NZ_CP009249.1"/>
</dbReference>
<evidence type="ECO:0000256" key="7">
    <source>
        <dbReference type="SAM" id="MobiDB-lite"/>
    </source>
</evidence>
<keyword evidence="5 8" id="KW-1133">Transmembrane helix</keyword>
<dbReference type="GO" id="GO:0005886">
    <property type="term" value="C:plasma membrane"/>
    <property type="evidence" value="ECO:0007669"/>
    <property type="project" value="UniProtKB-SubCell"/>
</dbReference>
<comment type="subcellular location">
    <subcellularLocation>
        <location evidence="1">Cell membrane</location>
        <topology evidence="1">Multi-pass membrane protein</topology>
    </subcellularLocation>
</comment>
<evidence type="ECO:0000256" key="3">
    <source>
        <dbReference type="ARBA" id="ARBA00022475"/>
    </source>
</evidence>
<reference evidence="9 10" key="1">
    <citation type="submission" date="2014-08" db="EMBL/GenBank/DDBJ databases">
        <title>Complete genome sequence of Corynebacterium phocae M408/89/1(T)(=DSM 44612(T)), isolated from the common seal (Phoca vitulina).</title>
        <authorList>
            <person name="Ruckert C."/>
            <person name="Albersmeier A."/>
            <person name="Winkler A."/>
            <person name="Kalinowski J."/>
        </authorList>
    </citation>
    <scope>NUCLEOTIDE SEQUENCE [LARGE SCALE GENOMIC DNA]</scope>
    <source>
        <strain evidence="9 10">M408/89/1</strain>
    </source>
</reference>
<dbReference type="STRING" id="161895.CPHO_10805"/>
<gene>
    <name evidence="9" type="ORF">CPHO_10805</name>
</gene>
<evidence type="ECO:0000256" key="6">
    <source>
        <dbReference type="ARBA" id="ARBA00023136"/>
    </source>
</evidence>
<protein>
    <submittedName>
        <fullName evidence="9">Cation:proton antiporter</fullName>
    </submittedName>
</protein>
<dbReference type="AlphaFoldDB" id="A0A1L7D5B5"/>
<dbReference type="EMBL" id="CP009249">
    <property type="protein sequence ID" value="APT93300.1"/>
    <property type="molecule type" value="Genomic_DNA"/>
</dbReference>
<dbReference type="PANTHER" id="PTHR34583:SF2">
    <property type="entry name" value="ANTIPORTER SUBUNIT MNHC2-RELATED"/>
    <property type="match status" value="1"/>
</dbReference>
<dbReference type="Pfam" id="PF00420">
    <property type="entry name" value="Oxidored_q2"/>
    <property type="match status" value="1"/>
</dbReference>
<evidence type="ECO:0000256" key="4">
    <source>
        <dbReference type="ARBA" id="ARBA00022692"/>
    </source>
</evidence>
<keyword evidence="3" id="KW-1003">Cell membrane</keyword>
<feature type="region of interest" description="Disordered" evidence="7">
    <location>
        <begin position="121"/>
        <end position="165"/>
    </location>
</feature>
<dbReference type="InterPro" id="IPR050601">
    <property type="entry name" value="CPA3_antiporter_subunitC"/>
</dbReference>
<accession>A0A1L7D5B5</accession>
<evidence type="ECO:0000256" key="5">
    <source>
        <dbReference type="ARBA" id="ARBA00022989"/>
    </source>
</evidence>
<organism evidence="9 10">
    <name type="scientific">Corynebacterium phocae</name>
    <dbReference type="NCBI Taxonomy" id="161895"/>
    <lineage>
        <taxon>Bacteria</taxon>
        <taxon>Bacillati</taxon>
        <taxon>Actinomycetota</taxon>
        <taxon>Actinomycetes</taxon>
        <taxon>Mycobacteriales</taxon>
        <taxon>Corynebacteriaceae</taxon>
        <taxon>Corynebacterium</taxon>
    </lineage>
</organism>
<keyword evidence="6 8" id="KW-0472">Membrane</keyword>
<dbReference type="Gene3D" id="1.10.287.3510">
    <property type="match status" value="1"/>
</dbReference>
<dbReference type="OrthoDB" id="9799219at2"/>
<evidence type="ECO:0000256" key="1">
    <source>
        <dbReference type="ARBA" id="ARBA00004651"/>
    </source>
</evidence>
<proteinExistence type="inferred from homology"/>
<evidence type="ECO:0000313" key="10">
    <source>
        <dbReference type="Proteomes" id="UP000185491"/>
    </source>
</evidence>
<feature type="transmembrane region" description="Helical" evidence="8">
    <location>
        <begin position="77"/>
        <end position="97"/>
    </location>
</feature>
<evidence type="ECO:0000313" key="9">
    <source>
        <dbReference type="EMBL" id="APT93300.1"/>
    </source>
</evidence>
<evidence type="ECO:0000256" key="8">
    <source>
        <dbReference type="SAM" id="Phobius"/>
    </source>
</evidence>
<dbReference type="PANTHER" id="PTHR34583">
    <property type="entry name" value="ANTIPORTER SUBUNIT MNHC2-RELATED"/>
    <property type="match status" value="1"/>
</dbReference>
<feature type="transmembrane region" description="Helical" evidence="8">
    <location>
        <begin position="30"/>
        <end position="48"/>
    </location>
</feature>
<evidence type="ECO:0000256" key="2">
    <source>
        <dbReference type="ARBA" id="ARBA00010388"/>
    </source>
</evidence>
<dbReference type="NCBIfam" id="NF005929">
    <property type="entry name" value="PRK07946.1"/>
    <property type="match status" value="1"/>
</dbReference>
<dbReference type="InterPro" id="IPR039428">
    <property type="entry name" value="NUOK/Mnh_C1-like"/>
</dbReference>
<dbReference type="Proteomes" id="UP000185491">
    <property type="component" value="Chromosome"/>
</dbReference>
<name>A0A1L7D5B5_9CORY</name>
<sequence>MEANLMLLLTTGVLFAAGVYLMLDRAMTKMLIGILLIGNGANLLMLQAGGPPGSPPIAGRETEQYGEQVADPLAQGMILTAIVISMAMTAFILALAYRQYCYRTADVIENDAEDKAIVAAAGKSSNVASPDEDASTDRTTGRNTSKGDNFGPDFFEGPVQEGGSQ</sequence>
<keyword evidence="4 8" id="KW-0812">Transmembrane</keyword>
<keyword evidence="10" id="KW-1185">Reference proteome</keyword>
<feature type="transmembrane region" description="Helical" evidence="8">
    <location>
        <begin position="6"/>
        <end position="23"/>
    </location>
</feature>
<comment type="similarity">
    <text evidence="2">Belongs to the CPA3 antiporters (TC 2.A.63) subunit C family.</text>
</comment>